<feature type="signal peptide" evidence="2">
    <location>
        <begin position="1"/>
        <end position="16"/>
    </location>
</feature>
<reference evidence="3 4" key="1">
    <citation type="journal article" date="2015" name="Genome Biol. Evol.">
        <title>Phylogenomic analyses indicate that early fungi evolved digesting cell walls of algal ancestors of land plants.</title>
        <authorList>
            <person name="Chang Y."/>
            <person name="Wang S."/>
            <person name="Sekimoto S."/>
            <person name="Aerts A.L."/>
            <person name="Choi C."/>
            <person name="Clum A."/>
            <person name="LaButti K.M."/>
            <person name="Lindquist E.A."/>
            <person name="Yee Ngan C."/>
            <person name="Ohm R.A."/>
            <person name="Salamov A.A."/>
            <person name="Grigoriev I.V."/>
            <person name="Spatafora J.W."/>
            <person name="Berbee M.L."/>
        </authorList>
    </citation>
    <scope>NUCLEOTIDE SEQUENCE [LARGE SCALE GENOMIC DNA]</scope>
    <source>
        <strain evidence="3 4">NRRL 28638</strain>
    </source>
</reference>
<keyword evidence="4" id="KW-1185">Reference proteome</keyword>
<evidence type="ECO:0000256" key="2">
    <source>
        <dbReference type="SAM" id="SignalP"/>
    </source>
</evidence>
<dbReference type="SUPFAM" id="SSF117281">
    <property type="entry name" value="Kelch motif"/>
    <property type="match status" value="1"/>
</dbReference>
<organism evidence="3 4">
    <name type="scientific">Conidiobolus coronatus (strain ATCC 28846 / CBS 209.66 / NRRL 28638)</name>
    <name type="common">Delacroixia coronata</name>
    <dbReference type="NCBI Taxonomy" id="796925"/>
    <lineage>
        <taxon>Eukaryota</taxon>
        <taxon>Fungi</taxon>
        <taxon>Fungi incertae sedis</taxon>
        <taxon>Zoopagomycota</taxon>
        <taxon>Entomophthoromycotina</taxon>
        <taxon>Entomophthoromycetes</taxon>
        <taxon>Entomophthorales</taxon>
        <taxon>Ancylistaceae</taxon>
        <taxon>Conidiobolus</taxon>
    </lineage>
</organism>
<keyword evidence="1" id="KW-1133">Transmembrane helix</keyword>
<dbReference type="EMBL" id="KQ964419">
    <property type="protein sequence ID" value="KXN74854.1"/>
    <property type="molecule type" value="Genomic_DNA"/>
</dbReference>
<dbReference type="InterPro" id="IPR015915">
    <property type="entry name" value="Kelch-typ_b-propeller"/>
</dbReference>
<gene>
    <name evidence="3" type="ORF">CONCODRAFT_1919</name>
</gene>
<keyword evidence="1" id="KW-0472">Membrane</keyword>
<dbReference type="Gene3D" id="2.120.10.80">
    <property type="entry name" value="Kelch-type beta propeller"/>
    <property type="match status" value="1"/>
</dbReference>
<accession>A0A137PIM3</accession>
<evidence type="ECO:0000313" key="4">
    <source>
        <dbReference type="Proteomes" id="UP000070444"/>
    </source>
</evidence>
<dbReference type="Proteomes" id="UP000070444">
    <property type="component" value="Unassembled WGS sequence"/>
</dbReference>
<evidence type="ECO:0000256" key="1">
    <source>
        <dbReference type="SAM" id="Phobius"/>
    </source>
</evidence>
<keyword evidence="1" id="KW-0812">Transmembrane</keyword>
<dbReference type="OrthoDB" id="432528at2759"/>
<name>A0A137PIM3_CONC2</name>
<evidence type="ECO:0008006" key="5">
    <source>
        <dbReference type="Google" id="ProtNLM"/>
    </source>
</evidence>
<sequence length="473" mass="54406">MLIILFIIYILSAVSQLERLISTTIRDDRIIAIYRNLELDNFKIRVLELEYTSTKRIFNKAKTFDLNGTYEKVDLDIVVIPDILYEDKNMLWLKFEYHGLVFNPATSPSMNWIGYLNLDDMTLKNGSSLIQFPTYENFPVKGYTINTIKNGLGAALYVTGGELYSKKDNIYSASNSFFKYDFTSKEWIDMTYSITGKLKPLFNHKSVVIDNRYLVILGGRRRIIYNSKPDVFDSDYPEFEYNSLYNLTIFDTFNNSWENVNINIDIFDTNSTSIQFSNILATAYKDKIIVYAGGASNNRSNIREIDTYLGILDFKSKNWTCSSIIDVSDYVKGVNDIPIAVYEMNSQRMWLYLILPNSWNYNSDYEKDETQNLPTYAIFLIAVSWAVLPGALMILLYYISKSSSNSENDKTEYNGPIREVWANPDINNTNNINLCDKRKGLNIKKNNPNAPKSNRLGSNIGTSNISNTIEFSK</sequence>
<proteinExistence type="predicted"/>
<feature type="chain" id="PRO_5007294924" description="Galactose oxidase" evidence="2">
    <location>
        <begin position="17"/>
        <end position="473"/>
    </location>
</feature>
<dbReference type="AlphaFoldDB" id="A0A137PIM3"/>
<evidence type="ECO:0000313" key="3">
    <source>
        <dbReference type="EMBL" id="KXN74854.1"/>
    </source>
</evidence>
<keyword evidence="2" id="KW-0732">Signal</keyword>
<protein>
    <recommendedName>
        <fullName evidence="5">Galactose oxidase</fullName>
    </recommendedName>
</protein>
<feature type="transmembrane region" description="Helical" evidence="1">
    <location>
        <begin position="376"/>
        <end position="399"/>
    </location>
</feature>